<dbReference type="HOGENOM" id="CLU_717865_0_0_1"/>
<dbReference type="SUPFAM" id="SSF50129">
    <property type="entry name" value="GroES-like"/>
    <property type="match status" value="1"/>
</dbReference>
<protein>
    <submittedName>
        <fullName evidence="6">Uncharacterized protein</fullName>
    </submittedName>
</protein>
<dbReference type="InterPro" id="IPR036291">
    <property type="entry name" value="NAD(P)-bd_dom_sf"/>
</dbReference>
<proteinExistence type="predicted"/>
<dbReference type="InterPro" id="IPR011032">
    <property type="entry name" value="GroES-like_sf"/>
</dbReference>
<evidence type="ECO:0000259" key="4">
    <source>
        <dbReference type="SMART" id="SM00822"/>
    </source>
</evidence>
<dbReference type="eggNOG" id="KOG1202">
    <property type="taxonomic scope" value="Eukaryota"/>
</dbReference>
<dbReference type="PANTHER" id="PTHR43775:SF29">
    <property type="entry name" value="ASPERFURANONE POLYKETIDE SYNTHASE AFOG-RELATED"/>
    <property type="match status" value="1"/>
</dbReference>
<keyword evidence="2" id="KW-0597">Phosphoprotein</keyword>
<dbReference type="EMBL" id="KI912114">
    <property type="protein sequence ID" value="ETS79028.1"/>
    <property type="molecule type" value="Genomic_DNA"/>
</dbReference>
<dbReference type="Proteomes" id="UP000030651">
    <property type="component" value="Unassembled WGS sequence"/>
</dbReference>
<dbReference type="InterPro" id="IPR020843">
    <property type="entry name" value="ER"/>
</dbReference>
<dbReference type="GO" id="GO:0004312">
    <property type="term" value="F:fatty acid synthase activity"/>
    <property type="evidence" value="ECO:0007669"/>
    <property type="project" value="TreeGrafter"/>
</dbReference>
<dbReference type="PANTHER" id="PTHR43775">
    <property type="entry name" value="FATTY ACID SYNTHASE"/>
    <property type="match status" value="1"/>
</dbReference>
<sequence length="385" mass="41509">MEYRAPLKPDEVEVKAEAWPVSFRDIFIPLGRLGREELGVECAGTVTRVGSACTSLHPGDRVVMAIPGFALINPGTTAYHALVNVAGLQAGEKILIHSAAGSTGQFAVGVAKMLGAEVFATFGYDDKKQLLMDRFGVKRVTNGYGVDVVLNSLSGDGLRASWECITSFGRFVEIGKADIGANTPLPMGSFAAVDLIHITLANPRLLRRLTGKVLELATSPEFLGRKGISIHAKRQKHESYYRQLEGTDIVPKFITRRCTWQFDENASYLVAGGLGGLGRPLIRWMAEKGVRVLTPRCDVSSASGLATMLNDLTSATGTVPPIKGCIHAAMKMSYPQWSRTIQSKVSTSWNLHELLPDLDFFIMLASIVGIYGSPGQGTYAAGCAF</sequence>
<keyword evidence="1" id="KW-0596">Phosphopantetheine</keyword>
<evidence type="ECO:0000256" key="3">
    <source>
        <dbReference type="ARBA" id="ARBA00023002"/>
    </source>
</evidence>
<dbReference type="GO" id="GO:0044550">
    <property type="term" value="P:secondary metabolite biosynthetic process"/>
    <property type="evidence" value="ECO:0007669"/>
    <property type="project" value="TreeGrafter"/>
</dbReference>
<dbReference type="InterPro" id="IPR050091">
    <property type="entry name" value="PKS_NRPS_Biosynth_Enz"/>
</dbReference>
<dbReference type="KEGG" id="pfy:PFICI_08881"/>
<evidence type="ECO:0000256" key="1">
    <source>
        <dbReference type="ARBA" id="ARBA00022450"/>
    </source>
</evidence>
<dbReference type="OrthoDB" id="329835at2759"/>
<feature type="domain" description="Ketoreductase" evidence="4">
    <location>
        <begin position="266"/>
        <end position="385"/>
    </location>
</feature>
<dbReference type="Pfam" id="PF13602">
    <property type="entry name" value="ADH_zinc_N_2"/>
    <property type="match status" value="1"/>
</dbReference>
<dbReference type="GO" id="GO:0016491">
    <property type="term" value="F:oxidoreductase activity"/>
    <property type="evidence" value="ECO:0007669"/>
    <property type="project" value="UniProtKB-KW"/>
</dbReference>
<evidence type="ECO:0000313" key="6">
    <source>
        <dbReference type="EMBL" id="ETS79028.1"/>
    </source>
</evidence>
<dbReference type="Gene3D" id="3.40.50.720">
    <property type="entry name" value="NAD(P)-binding Rossmann-like Domain"/>
    <property type="match status" value="4"/>
</dbReference>
<dbReference type="SUPFAM" id="SSF51735">
    <property type="entry name" value="NAD(P)-binding Rossmann-fold domains"/>
    <property type="match status" value="2"/>
</dbReference>
<dbReference type="InParanoid" id="W3WYS6"/>
<evidence type="ECO:0000259" key="5">
    <source>
        <dbReference type="SMART" id="SM00829"/>
    </source>
</evidence>
<feature type="domain" description="Enoyl reductase (ER)" evidence="5">
    <location>
        <begin position="1"/>
        <end position="250"/>
    </location>
</feature>
<evidence type="ECO:0000313" key="7">
    <source>
        <dbReference type="Proteomes" id="UP000030651"/>
    </source>
</evidence>
<dbReference type="Gene3D" id="3.90.180.10">
    <property type="entry name" value="Medium-chain alcohol dehydrogenases, catalytic domain"/>
    <property type="match status" value="1"/>
</dbReference>
<dbReference type="Pfam" id="PF08240">
    <property type="entry name" value="ADH_N"/>
    <property type="match status" value="1"/>
</dbReference>
<dbReference type="STRING" id="1229662.W3WYS6"/>
<dbReference type="Pfam" id="PF08659">
    <property type="entry name" value="KR"/>
    <property type="match status" value="1"/>
</dbReference>
<dbReference type="GeneID" id="19273894"/>
<dbReference type="InterPro" id="IPR013154">
    <property type="entry name" value="ADH-like_N"/>
</dbReference>
<dbReference type="AlphaFoldDB" id="W3WYS6"/>
<dbReference type="CDD" id="cd05195">
    <property type="entry name" value="enoyl_red"/>
    <property type="match status" value="1"/>
</dbReference>
<keyword evidence="3" id="KW-0560">Oxidoreductase</keyword>
<dbReference type="SMART" id="SM00822">
    <property type="entry name" value="PKS_KR"/>
    <property type="match status" value="1"/>
</dbReference>
<dbReference type="RefSeq" id="XP_007835653.1">
    <property type="nucleotide sequence ID" value="XM_007837462.1"/>
</dbReference>
<organism evidence="6 7">
    <name type="scientific">Pestalotiopsis fici (strain W106-1 / CGMCC3.15140)</name>
    <dbReference type="NCBI Taxonomy" id="1229662"/>
    <lineage>
        <taxon>Eukaryota</taxon>
        <taxon>Fungi</taxon>
        <taxon>Dikarya</taxon>
        <taxon>Ascomycota</taxon>
        <taxon>Pezizomycotina</taxon>
        <taxon>Sordariomycetes</taxon>
        <taxon>Xylariomycetidae</taxon>
        <taxon>Amphisphaeriales</taxon>
        <taxon>Sporocadaceae</taxon>
        <taxon>Pestalotiopsis</taxon>
    </lineage>
</organism>
<accession>W3WYS6</accession>
<dbReference type="SMART" id="SM00829">
    <property type="entry name" value="PKS_ER"/>
    <property type="match status" value="1"/>
</dbReference>
<dbReference type="GO" id="GO:0006633">
    <property type="term" value="P:fatty acid biosynthetic process"/>
    <property type="evidence" value="ECO:0007669"/>
    <property type="project" value="TreeGrafter"/>
</dbReference>
<reference evidence="7" key="1">
    <citation type="journal article" date="2015" name="BMC Genomics">
        <title>Genomic and transcriptomic analysis of the endophytic fungus Pestalotiopsis fici reveals its lifestyle and high potential for synthesis of natural products.</title>
        <authorList>
            <person name="Wang X."/>
            <person name="Zhang X."/>
            <person name="Liu L."/>
            <person name="Xiang M."/>
            <person name="Wang W."/>
            <person name="Sun X."/>
            <person name="Che Y."/>
            <person name="Guo L."/>
            <person name="Liu G."/>
            <person name="Guo L."/>
            <person name="Wang C."/>
            <person name="Yin W.B."/>
            <person name="Stadler M."/>
            <person name="Zhang X."/>
            <person name="Liu X."/>
        </authorList>
    </citation>
    <scope>NUCLEOTIDE SEQUENCE [LARGE SCALE GENOMIC DNA]</scope>
    <source>
        <strain evidence="7">W106-1 / CGMCC3.15140</strain>
    </source>
</reference>
<keyword evidence="7" id="KW-1185">Reference proteome</keyword>
<dbReference type="InterPro" id="IPR013968">
    <property type="entry name" value="PKS_KR"/>
</dbReference>
<name>W3WYS6_PESFW</name>
<dbReference type="OMA" id="ITRRCTW"/>
<dbReference type="InterPro" id="IPR057326">
    <property type="entry name" value="KR_dom"/>
</dbReference>
<evidence type="ECO:0000256" key="2">
    <source>
        <dbReference type="ARBA" id="ARBA00022553"/>
    </source>
</evidence>
<gene>
    <name evidence="6" type="ORF">PFICI_08881</name>
</gene>